<keyword evidence="3" id="KW-1185">Reference proteome</keyword>
<dbReference type="EMBL" id="MU251530">
    <property type="protein sequence ID" value="KAG9232787.1"/>
    <property type="molecule type" value="Genomic_DNA"/>
</dbReference>
<keyword evidence="1" id="KW-0472">Membrane</keyword>
<dbReference type="AlphaFoldDB" id="A0A9P7YGH0"/>
<dbReference type="Proteomes" id="UP000824998">
    <property type="component" value="Unassembled WGS sequence"/>
</dbReference>
<proteinExistence type="predicted"/>
<keyword evidence="1" id="KW-0812">Transmembrane</keyword>
<feature type="transmembrane region" description="Helical" evidence="1">
    <location>
        <begin position="12"/>
        <end position="37"/>
    </location>
</feature>
<name>A0A9P7YGH0_9HELO</name>
<protein>
    <submittedName>
        <fullName evidence="2">Uncharacterized protein</fullName>
    </submittedName>
</protein>
<gene>
    <name evidence="2" type="ORF">BJ875DRAFT_465860</name>
</gene>
<organism evidence="2 3">
    <name type="scientific">Amylocarpus encephaloides</name>
    <dbReference type="NCBI Taxonomy" id="45428"/>
    <lineage>
        <taxon>Eukaryota</taxon>
        <taxon>Fungi</taxon>
        <taxon>Dikarya</taxon>
        <taxon>Ascomycota</taxon>
        <taxon>Pezizomycotina</taxon>
        <taxon>Leotiomycetes</taxon>
        <taxon>Helotiales</taxon>
        <taxon>Helotiales incertae sedis</taxon>
        <taxon>Amylocarpus</taxon>
    </lineage>
</organism>
<evidence type="ECO:0000313" key="2">
    <source>
        <dbReference type="EMBL" id="KAG9232787.1"/>
    </source>
</evidence>
<comment type="caution">
    <text evidence="2">The sequence shown here is derived from an EMBL/GenBank/DDBJ whole genome shotgun (WGS) entry which is preliminary data.</text>
</comment>
<accession>A0A9P7YGH0</accession>
<evidence type="ECO:0000256" key="1">
    <source>
        <dbReference type="SAM" id="Phobius"/>
    </source>
</evidence>
<sequence length="76" mass="8737">MWLTKSLGRRLLVSLYCIDVVLSMLNVYLLSLVFLVGSHTIDNYCFSSIPFDLVNLLCDSVVDHNSRLTLCRLVWE</sequence>
<keyword evidence="1" id="KW-1133">Transmembrane helix</keyword>
<evidence type="ECO:0000313" key="3">
    <source>
        <dbReference type="Proteomes" id="UP000824998"/>
    </source>
</evidence>
<reference evidence="2" key="1">
    <citation type="journal article" date="2021" name="IMA Fungus">
        <title>Genomic characterization of three marine fungi, including Emericellopsis atlantica sp. nov. with signatures of a generalist lifestyle and marine biomass degradation.</title>
        <authorList>
            <person name="Hagestad O.C."/>
            <person name="Hou L."/>
            <person name="Andersen J.H."/>
            <person name="Hansen E.H."/>
            <person name="Altermark B."/>
            <person name="Li C."/>
            <person name="Kuhnert E."/>
            <person name="Cox R.J."/>
            <person name="Crous P.W."/>
            <person name="Spatafora J.W."/>
            <person name="Lail K."/>
            <person name="Amirebrahimi M."/>
            <person name="Lipzen A."/>
            <person name="Pangilinan J."/>
            <person name="Andreopoulos W."/>
            <person name="Hayes R.D."/>
            <person name="Ng V."/>
            <person name="Grigoriev I.V."/>
            <person name="Jackson S.A."/>
            <person name="Sutton T.D.S."/>
            <person name="Dobson A.D.W."/>
            <person name="Rama T."/>
        </authorList>
    </citation>
    <scope>NUCLEOTIDE SEQUENCE</scope>
    <source>
        <strain evidence="2">TRa018bII</strain>
    </source>
</reference>